<dbReference type="InterPro" id="IPR003838">
    <property type="entry name" value="ABC3_permease_C"/>
</dbReference>
<dbReference type="InterPro" id="IPR038766">
    <property type="entry name" value="Membrane_comp_ABC_pdt"/>
</dbReference>
<feature type="domain" description="ABC3 transporter permease C-terminal" evidence="8">
    <location>
        <begin position="291"/>
        <end position="408"/>
    </location>
</feature>
<feature type="domain" description="ABC3 transporter permease C-terminal" evidence="8">
    <location>
        <begin position="786"/>
        <end position="903"/>
    </location>
</feature>
<evidence type="ECO:0000256" key="2">
    <source>
        <dbReference type="ARBA" id="ARBA00022475"/>
    </source>
</evidence>
<evidence type="ECO:0000259" key="8">
    <source>
        <dbReference type="Pfam" id="PF02687"/>
    </source>
</evidence>
<keyword evidence="3 7" id="KW-0812">Transmembrane</keyword>
<feature type="transmembrane region" description="Helical" evidence="7">
    <location>
        <begin position="782"/>
        <end position="808"/>
    </location>
</feature>
<evidence type="ECO:0000256" key="7">
    <source>
        <dbReference type="SAM" id="Phobius"/>
    </source>
</evidence>
<protein>
    <recommendedName>
        <fullName evidence="8">ABC3 transporter permease C-terminal domain-containing protein</fullName>
    </recommendedName>
</protein>
<keyword evidence="10" id="KW-1185">Reference proteome</keyword>
<comment type="caution">
    <text evidence="9">The sequence shown here is derived from an EMBL/GenBank/DDBJ whole genome shotgun (WGS) entry which is preliminary data.</text>
</comment>
<proteinExistence type="predicted"/>
<keyword evidence="5 7" id="KW-0472">Membrane</keyword>
<feature type="transmembrane region" description="Helical" evidence="7">
    <location>
        <begin position="453"/>
        <end position="477"/>
    </location>
</feature>
<reference evidence="9" key="1">
    <citation type="submission" date="2021-01" db="EMBL/GenBank/DDBJ databases">
        <title>Whole genome shotgun sequence of Planosporangium flavigriseum NBRC 105377.</title>
        <authorList>
            <person name="Komaki H."/>
            <person name="Tamura T."/>
        </authorList>
    </citation>
    <scope>NUCLEOTIDE SEQUENCE</scope>
    <source>
        <strain evidence="9">NBRC 105377</strain>
    </source>
</reference>
<evidence type="ECO:0000256" key="1">
    <source>
        <dbReference type="ARBA" id="ARBA00004651"/>
    </source>
</evidence>
<dbReference type="RefSeq" id="WP_168073785.1">
    <property type="nucleotide sequence ID" value="NZ_BAAAQJ010000016.1"/>
</dbReference>
<dbReference type="AlphaFoldDB" id="A0A8J3LKC3"/>
<evidence type="ECO:0000313" key="9">
    <source>
        <dbReference type="EMBL" id="GIG72959.1"/>
    </source>
</evidence>
<dbReference type="Proteomes" id="UP000653674">
    <property type="component" value="Unassembled WGS sequence"/>
</dbReference>
<evidence type="ECO:0000313" key="10">
    <source>
        <dbReference type="Proteomes" id="UP000653674"/>
    </source>
</evidence>
<feature type="transmembrane region" description="Helical" evidence="7">
    <location>
        <begin position="26"/>
        <end position="50"/>
    </location>
</feature>
<sequence>MTGLWTGWRAAVRVARREAWRSKGRSTLVIAMIGLPVAALGFAAVTLNMFQLTPMERLERTAGAADALVYRAWDGPIRQKPDSLAYASEENPTGPPGAAPADPADAMRALLPPGSRLIPDVDFSVQAHTVNGIGPIAARALDLTDPLTRGVATVHRGRSPHGPGEVALTEQAVTRTGAELGDTVRLLDEQRYRVVGIVEFPNRLGEVVLFDPAHRPAGKAVPKIDENGQRWLVDTPRPLRWSDVRQLNKHGVVALSRDVIRHPPAPEEVPPLGQPGGSGSVQQMSLTALVVGVAVLEIVLLAGPAFAVGARRRQRDLALLAANGATPAHLRRVVLADGVVLGAAGAVAGIALGIMVALVSRGPFEDYITHSRAGGYRIFPLALAGIAAFAVVTATLAATVPAFVAARQDVVAALAGRRGVTRSRKRWLVLGAALTTLGVVVGGFGAWRTTPNLILAGLVTGEIGLVLCTPALVGLVARMARVLPLAPRIALRDTARNRAAAAPAISAVMAAVAGSVALGVYQHGVDLKSAQQYQPSLPHGYATVTFEDHRPGAAAPPVDPVTAVLRDTLPTREVVPTVGSTCAQDACLLAVQVPPDRRCPFVGGGRHGPTTPAEQRAARRDPRCGTRASLTSGFVGPSLPVDDGTGLAALTGASGEQLNQAIETLRTGGVVVFDPVFIVNDHVTIEVRTPQPGDEDWLEKPAQASVSARAYVMHDVARASQAVLSPALARQAGLHERVTGLVAATTRMPTKAERDRLTAELSRFDEQYPMYVEDPQRSDTEILMVVLMVAAAVISLGAAGIATGLAAADSRPDLATLAAVGASPRVRRVLSLSQSGVIAGLGSLLGTAAGLGAAAGVLAALNRAYADLWPAPVPYPITVPWLNLAVALLVVPGVAMLGAGLLTRSRLPVERRL</sequence>
<feature type="region of interest" description="Disordered" evidence="6">
    <location>
        <begin position="602"/>
        <end position="622"/>
    </location>
</feature>
<evidence type="ECO:0000256" key="3">
    <source>
        <dbReference type="ARBA" id="ARBA00022692"/>
    </source>
</evidence>
<dbReference type="PANTHER" id="PTHR30287:SF2">
    <property type="entry name" value="BLL1001 PROTEIN"/>
    <property type="match status" value="1"/>
</dbReference>
<keyword evidence="4 7" id="KW-1133">Transmembrane helix</keyword>
<accession>A0A8J3LKC3</accession>
<evidence type="ECO:0000256" key="4">
    <source>
        <dbReference type="ARBA" id="ARBA00022989"/>
    </source>
</evidence>
<feature type="transmembrane region" description="Helical" evidence="7">
    <location>
        <begin position="286"/>
        <end position="308"/>
    </location>
</feature>
<feature type="transmembrane region" description="Helical" evidence="7">
    <location>
        <begin position="498"/>
        <end position="521"/>
    </location>
</feature>
<feature type="transmembrane region" description="Helical" evidence="7">
    <location>
        <begin position="881"/>
        <end position="902"/>
    </location>
</feature>
<evidence type="ECO:0000256" key="5">
    <source>
        <dbReference type="ARBA" id="ARBA00023136"/>
    </source>
</evidence>
<keyword evidence="2" id="KW-1003">Cell membrane</keyword>
<dbReference type="EMBL" id="BONU01000006">
    <property type="protein sequence ID" value="GIG72959.1"/>
    <property type="molecule type" value="Genomic_DNA"/>
</dbReference>
<feature type="transmembrane region" description="Helical" evidence="7">
    <location>
        <begin position="378"/>
        <end position="406"/>
    </location>
</feature>
<gene>
    <name evidence="9" type="ORF">Pfl04_13630</name>
</gene>
<dbReference type="GO" id="GO:0005886">
    <property type="term" value="C:plasma membrane"/>
    <property type="evidence" value="ECO:0007669"/>
    <property type="project" value="UniProtKB-SubCell"/>
</dbReference>
<name>A0A8J3LKC3_9ACTN</name>
<feature type="transmembrane region" description="Helical" evidence="7">
    <location>
        <begin position="339"/>
        <end position="358"/>
    </location>
</feature>
<feature type="transmembrane region" description="Helical" evidence="7">
    <location>
        <begin position="837"/>
        <end position="861"/>
    </location>
</feature>
<organism evidence="9 10">
    <name type="scientific">Planosporangium flavigriseum</name>
    <dbReference type="NCBI Taxonomy" id="373681"/>
    <lineage>
        <taxon>Bacteria</taxon>
        <taxon>Bacillati</taxon>
        <taxon>Actinomycetota</taxon>
        <taxon>Actinomycetes</taxon>
        <taxon>Micromonosporales</taxon>
        <taxon>Micromonosporaceae</taxon>
        <taxon>Planosporangium</taxon>
    </lineage>
</organism>
<feature type="transmembrane region" description="Helical" evidence="7">
    <location>
        <begin position="427"/>
        <end position="447"/>
    </location>
</feature>
<evidence type="ECO:0000256" key="6">
    <source>
        <dbReference type="SAM" id="MobiDB-lite"/>
    </source>
</evidence>
<comment type="subcellular location">
    <subcellularLocation>
        <location evidence="1">Cell membrane</location>
        <topology evidence="1">Multi-pass membrane protein</topology>
    </subcellularLocation>
</comment>
<dbReference type="PANTHER" id="PTHR30287">
    <property type="entry name" value="MEMBRANE COMPONENT OF PREDICTED ABC SUPERFAMILY METABOLITE UPTAKE TRANSPORTER"/>
    <property type="match status" value="1"/>
</dbReference>
<dbReference type="Pfam" id="PF02687">
    <property type="entry name" value="FtsX"/>
    <property type="match status" value="2"/>
</dbReference>